<protein>
    <recommendedName>
        <fullName evidence="6">Methylamine utilisation protein MauE domain-containing protein</fullName>
    </recommendedName>
</protein>
<feature type="transmembrane region" description="Helical" evidence="5">
    <location>
        <begin position="144"/>
        <end position="170"/>
    </location>
</feature>
<evidence type="ECO:0000313" key="7">
    <source>
        <dbReference type="EMBL" id="GIE47307.1"/>
    </source>
</evidence>
<evidence type="ECO:0000313" key="8">
    <source>
        <dbReference type="Proteomes" id="UP000647172"/>
    </source>
</evidence>
<keyword evidence="8" id="KW-1185">Reference proteome</keyword>
<comment type="caution">
    <text evidence="7">The sequence shown here is derived from an EMBL/GenBank/DDBJ whole genome shotgun (WGS) entry which is preliminary data.</text>
</comment>
<dbReference type="AlphaFoldDB" id="A0A919JE50"/>
<proteinExistence type="predicted"/>
<evidence type="ECO:0000256" key="1">
    <source>
        <dbReference type="ARBA" id="ARBA00004141"/>
    </source>
</evidence>
<accession>A0A919JE50</accession>
<feature type="transmembrane region" description="Helical" evidence="5">
    <location>
        <begin position="6"/>
        <end position="26"/>
    </location>
</feature>
<comment type="subcellular location">
    <subcellularLocation>
        <location evidence="1">Membrane</location>
        <topology evidence="1">Multi-pass membrane protein</topology>
    </subcellularLocation>
</comment>
<dbReference type="GO" id="GO:0016020">
    <property type="term" value="C:membrane"/>
    <property type="evidence" value="ECO:0007669"/>
    <property type="project" value="UniProtKB-SubCell"/>
</dbReference>
<feature type="transmembrane region" description="Helical" evidence="5">
    <location>
        <begin position="47"/>
        <end position="68"/>
    </location>
</feature>
<dbReference type="GO" id="GO:0030416">
    <property type="term" value="P:methylamine metabolic process"/>
    <property type="evidence" value="ECO:0007669"/>
    <property type="project" value="InterPro"/>
</dbReference>
<evidence type="ECO:0000256" key="2">
    <source>
        <dbReference type="ARBA" id="ARBA00022692"/>
    </source>
</evidence>
<evidence type="ECO:0000256" key="4">
    <source>
        <dbReference type="ARBA" id="ARBA00023136"/>
    </source>
</evidence>
<name>A0A919JE50_9ACTN</name>
<dbReference type="InterPro" id="IPR009908">
    <property type="entry name" value="Methylamine_util_MauE"/>
</dbReference>
<dbReference type="RefSeq" id="WP_203765187.1">
    <property type="nucleotide sequence ID" value="NZ_BAAAYJ010000003.1"/>
</dbReference>
<organism evidence="7 8">
    <name type="scientific">Actinoplanes nipponensis</name>
    <dbReference type="NCBI Taxonomy" id="135950"/>
    <lineage>
        <taxon>Bacteria</taxon>
        <taxon>Bacillati</taxon>
        <taxon>Actinomycetota</taxon>
        <taxon>Actinomycetes</taxon>
        <taxon>Micromonosporales</taxon>
        <taxon>Micromonosporaceae</taxon>
        <taxon>Actinoplanes</taxon>
    </lineage>
</organism>
<feature type="transmembrane region" description="Helical" evidence="5">
    <location>
        <begin position="74"/>
        <end position="95"/>
    </location>
</feature>
<sequence>MAYVAIGCQGLLTVVLLVATASKIRGARALRSFAASLTEMGLVRPRAAVPLAVAVAAAESATLVLLTVPATRRLGFAAGVLLFAVLTAGVGMVLARGSAAACRCFGASAEPLRRRHLVRNAALTGLAGAGLAAAGSGVATAGAIVAFAAGALAGLLVTVLDDVVALFTPLKTARENPWRT</sequence>
<evidence type="ECO:0000259" key="6">
    <source>
        <dbReference type="Pfam" id="PF07291"/>
    </source>
</evidence>
<keyword evidence="2 5" id="KW-0812">Transmembrane</keyword>
<keyword evidence="4 5" id="KW-0472">Membrane</keyword>
<reference evidence="7" key="1">
    <citation type="submission" date="2021-01" db="EMBL/GenBank/DDBJ databases">
        <title>Whole genome shotgun sequence of Actinoplanes nipponensis NBRC 14063.</title>
        <authorList>
            <person name="Komaki H."/>
            <person name="Tamura T."/>
        </authorList>
    </citation>
    <scope>NUCLEOTIDE SEQUENCE</scope>
    <source>
        <strain evidence="7">NBRC 14063</strain>
    </source>
</reference>
<dbReference type="EMBL" id="BOMQ01000010">
    <property type="protein sequence ID" value="GIE47307.1"/>
    <property type="molecule type" value="Genomic_DNA"/>
</dbReference>
<feature type="domain" description="Methylamine utilisation protein MauE" evidence="6">
    <location>
        <begin position="1"/>
        <end position="132"/>
    </location>
</feature>
<feature type="transmembrane region" description="Helical" evidence="5">
    <location>
        <begin position="116"/>
        <end position="138"/>
    </location>
</feature>
<gene>
    <name evidence="7" type="ORF">Ani05nite_08410</name>
</gene>
<evidence type="ECO:0000256" key="3">
    <source>
        <dbReference type="ARBA" id="ARBA00022989"/>
    </source>
</evidence>
<evidence type="ECO:0000256" key="5">
    <source>
        <dbReference type="SAM" id="Phobius"/>
    </source>
</evidence>
<dbReference type="Pfam" id="PF07291">
    <property type="entry name" value="MauE"/>
    <property type="match status" value="1"/>
</dbReference>
<keyword evidence="3 5" id="KW-1133">Transmembrane helix</keyword>
<dbReference type="Proteomes" id="UP000647172">
    <property type="component" value="Unassembled WGS sequence"/>
</dbReference>